<keyword evidence="1" id="KW-0472">Membrane</keyword>
<organism evidence="2 3">
    <name type="scientific">Alkalibaculum sporogenes</name>
    <dbReference type="NCBI Taxonomy" id="2655001"/>
    <lineage>
        <taxon>Bacteria</taxon>
        <taxon>Bacillati</taxon>
        <taxon>Bacillota</taxon>
        <taxon>Clostridia</taxon>
        <taxon>Eubacteriales</taxon>
        <taxon>Eubacteriaceae</taxon>
        <taxon>Alkalibaculum</taxon>
    </lineage>
</organism>
<dbReference type="RefSeq" id="WP_152806927.1">
    <property type="nucleotide sequence ID" value="NZ_WHNX01000059.1"/>
</dbReference>
<protein>
    <recommendedName>
        <fullName evidence="4">Prepilin-type N-terminal cleavage/methylation domain-containing protein</fullName>
    </recommendedName>
</protein>
<dbReference type="Proteomes" id="UP000440004">
    <property type="component" value="Unassembled WGS sequence"/>
</dbReference>
<evidence type="ECO:0000256" key="1">
    <source>
        <dbReference type="SAM" id="Phobius"/>
    </source>
</evidence>
<name>A0A6A7KCY5_9FIRM</name>
<keyword evidence="1" id="KW-0812">Transmembrane</keyword>
<feature type="transmembrane region" description="Helical" evidence="1">
    <location>
        <begin position="12"/>
        <end position="34"/>
    </location>
</feature>
<reference evidence="2 3" key="1">
    <citation type="submission" date="2019-10" db="EMBL/GenBank/DDBJ databases">
        <title>Alkalibaculum tamaniensis sp.nov., a new alkaliphilic acetogen, isolated on methoxylated aromatics from a mud volcano.</title>
        <authorList>
            <person name="Khomyakova M.A."/>
            <person name="Merkel A.Y."/>
            <person name="Bonch-Osmolovskaya E.A."/>
            <person name="Slobodkin A.I."/>
        </authorList>
    </citation>
    <scope>NUCLEOTIDE SEQUENCE [LARGE SCALE GENOMIC DNA]</scope>
    <source>
        <strain evidence="2 3">M08DMB</strain>
    </source>
</reference>
<keyword evidence="1" id="KW-1133">Transmembrane helix</keyword>
<evidence type="ECO:0000313" key="3">
    <source>
        <dbReference type="Proteomes" id="UP000440004"/>
    </source>
</evidence>
<keyword evidence="3" id="KW-1185">Reference proteome</keyword>
<proteinExistence type="predicted"/>
<sequence>MIIKNNCKGITVVELIIVVALIIVVLTIAFNALFVSKKSFDIGLDKATLQQNARVIANQVTERLKFAKSISHMPILTGEDYYKISLQDNTTTGFKDMVVEKYNSAGGVVYKEVIDGFINELTFTTYGLESQVVNFVLNVNTGITEFTINSAVKIVNTKANISNSNYIYYCLYD</sequence>
<comment type="caution">
    <text evidence="2">The sequence shown here is derived from an EMBL/GenBank/DDBJ whole genome shotgun (WGS) entry which is preliminary data.</text>
</comment>
<accession>A0A6A7KCY5</accession>
<evidence type="ECO:0000313" key="2">
    <source>
        <dbReference type="EMBL" id="MPW27314.1"/>
    </source>
</evidence>
<evidence type="ECO:0008006" key="4">
    <source>
        <dbReference type="Google" id="ProtNLM"/>
    </source>
</evidence>
<dbReference type="AlphaFoldDB" id="A0A6A7KCY5"/>
<gene>
    <name evidence="2" type="ORF">GC105_16230</name>
</gene>
<dbReference type="EMBL" id="WHNX01000059">
    <property type="protein sequence ID" value="MPW27314.1"/>
    <property type="molecule type" value="Genomic_DNA"/>
</dbReference>